<dbReference type="Proteomes" id="UP000499080">
    <property type="component" value="Unassembled WGS sequence"/>
</dbReference>
<organism evidence="1 2">
    <name type="scientific">Araneus ventricosus</name>
    <name type="common">Orbweaver spider</name>
    <name type="synonym">Epeira ventricosa</name>
    <dbReference type="NCBI Taxonomy" id="182803"/>
    <lineage>
        <taxon>Eukaryota</taxon>
        <taxon>Metazoa</taxon>
        <taxon>Ecdysozoa</taxon>
        <taxon>Arthropoda</taxon>
        <taxon>Chelicerata</taxon>
        <taxon>Arachnida</taxon>
        <taxon>Araneae</taxon>
        <taxon>Araneomorphae</taxon>
        <taxon>Entelegynae</taxon>
        <taxon>Araneoidea</taxon>
        <taxon>Araneidae</taxon>
        <taxon>Araneus</taxon>
    </lineage>
</organism>
<dbReference type="EMBL" id="BGPR01000169">
    <property type="protein sequence ID" value="GBM01422.1"/>
    <property type="molecule type" value="Genomic_DNA"/>
</dbReference>
<name>A0A4Y2CAF5_ARAVE</name>
<sequence>MLAFRDLFQARPFHGLVLMLKFDIGKDFSSLSSMKITTHKSYRLIPFKAKSSKCFVLKDSHLDNRRKHGSGTFGRPVAAENKNFDDPLFPMICMPLICCRRLCSYNVLTYTVTSRPMAAV</sequence>
<protein>
    <submittedName>
        <fullName evidence="1">Uncharacterized protein</fullName>
    </submittedName>
</protein>
<keyword evidence="2" id="KW-1185">Reference proteome</keyword>
<accession>A0A4Y2CAF5</accession>
<gene>
    <name evidence="1" type="ORF">AVEN_236237_1</name>
</gene>
<evidence type="ECO:0000313" key="2">
    <source>
        <dbReference type="Proteomes" id="UP000499080"/>
    </source>
</evidence>
<evidence type="ECO:0000313" key="1">
    <source>
        <dbReference type="EMBL" id="GBM01422.1"/>
    </source>
</evidence>
<reference evidence="1 2" key="1">
    <citation type="journal article" date="2019" name="Sci. Rep.">
        <title>Orb-weaving spider Araneus ventricosus genome elucidates the spidroin gene catalogue.</title>
        <authorList>
            <person name="Kono N."/>
            <person name="Nakamura H."/>
            <person name="Ohtoshi R."/>
            <person name="Moran D.A.P."/>
            <person name="Shinohara A."/>
            <person name="Yoshida Y."/>
            <person name="Fujiwara M."/>
            <person name="Mori M."/>
            <person name="Tomita M."/>
            <person name="Arakawa K."/>
        </authorList>
    </citation>
    <scope>NUCLEOTIDE SEQUENCE [LARGE SCALE GENOMIC DNA]</scope>
</reference>
<dbReference type="AlphaFoldDB" id="A0A4Y2CAF5"/>
<proteinExistence type="predicted"/>
<comment type="caution">
    <text evidence="1">The sequence shown here is derived from an EMBL/GenBank/DDBJ whole genome shotgun (WGS) entry which is preliminary data.</text>
</comment>